<feature type="domain" description="Aldehyde dehydrogenase" evidence="7">
    <location>
        <begin position="577"/>
        <end position="1037"/>
    </location>
</feature>
<dbReference type="OrthoDB" id="9812625at2"/>
<evidence type="ECO:0000256" key="5">
    <source>
        <dbReference type="PIRNR" id="PIRNR000197"/>
    </source>
</evidence>
<evidence type="ECO:0000256" key="3">
    <source>
        <dbReference type="ARBA" id="ARBA00023027"/>
    </source>
</evidence>
<keyword evidence="2 5" id="KW-0560">Oxidoreductase</keyword>
<keyword evidence="5" id="KW-0238">DNA-binding</keyword>
<evidence type="ECO:0000259" key="8">
    <source>
        <dbReference type="Pfam" id="PF01619"/>
    </source>
</evidence>
<name>A0A432YHX8_9GAMM</name>
<dbReference type="Pfam" id="PF14850">
    <property type="entry name" value="Pro_dh-DNA_bdg"/>
    <property type="match status" value="1"/>
</dbReference>
<keyword evidence="11" id="KW-1185">Reference proteome</keyword>
<evidence type="ECO:0000256" key="4">
    <source>
        <dbReference type="ARBA" id="ARBA00048142"/>
    </source>
</evidence>
<dbReference type="InterPro" id="IPR015590">
    <property type="entry name" value="Aldehyde_DH_dom"/>
</dbReference>
<accession>A0A432YHX8</accession>
<dbReference type="PROSITE" id="PS00070">
    <property type="entry name" value="ALDEHYDE_DEHYDR_CYS"/>
    <property type="match status" value="1"/>
</dbReference>
<dbReference type="EC" id="1.5.5.2" evidence="5"/>
<feature type="domain" description="Proline dehydrogenase" evidence="8">
    <location>
        <begin position="195"/>
        <end position="492"/>
    </location>
</feature>
<dbReference type="InterPro" id="IPR050485">
    <property type="entry name" value="Proline_metab_enzyme"/>
</dbReference>
<dbReference type="Gene3D" id="1.20.5.460">
    <property type="entry name" value="Single helix bin"/>
    <property type="match status" value="1"/>
</dbReference>
<comment type="similarity">
    <text evidence="5">In the N-terminal section; belongs to the proline dehydrogenase family.</text>
</comment>
<comment type="similarity">
    <text evidence="5">In the C-terminal section; belongs to the aldehyde dehydrogenase family.</text>
</comment>
<dbReference type="InterPro" id="IPR016160">
    <property type="entry name" value="Ald_DH_CS_CYS"/>
</dbReference>
<comment type="pathway">
    <text evidence="1 5">Amino-acid degradation; L-proline degradation into L-glutamate; L-glutamate from L-proline: step 2/2.</text>
</comment>
<keyword evidence="5" id="KW-0804">Transcription</keyword>
<gene>
    <name evidence="10" type="ORF">CWI71_06450</name>
</gene>
<dbReference type="Proteomes" id="UP000288259">
    <property type="component" value="Unassembled WGS sequence"/>
</dbReference>
<proteinExistence type="inferred from homology"/>
<dbReference type="InterPro" id="IPR005933">
    <property type="entry name" value="PutA_C"/>
</dbReference>
<dbReference type="PIRSF" id="PIRSF000197">
    <property type="entry name" value="Bifunct_PutA"/>
    <property type="match status" value="1"/>
</dbReference>
<dbReference type="InterPro" id="IPR002872">
    <property type="entry name" value="Proline_DH_dom"/>
</dbReference>
<comment type="cofactor">
    <cofactor evidence="5">
        <name>FAD</name>
        <dbReference type="ChEBI" id="CHEBI:57692"/>
    </cofactor>
</comment>
<dbReference type="InterPro" id="IPR024089">
    <property type="entry name" value="PRODH_PutA_dom_I/II"/>
</dbReference>
<dbReference type="SUPFAM" id="SSF51730">
    <property type="entry name" value="FAD-linked oxidoreductase"/>
    <property type="match status" value="1"/>
</dbReference>
<comment type="catalytic activity">
    <reaction evidence="5">
        <text>L-proline + a quinone = (S)-1-pyrroline-5-carboxylate + a quinol + H(+)</text>
        <dbReference type="Rhea" id="RHEA:23784"/>
        <dbReference type="ChEBI" id="CHEBI:15378"/>
        <dbReference type="ChEBI" id="CHEBI:17388"/>
        <dbReference type="ChEBI" id="CHEBI:24646"/>
        <dbReference type="ChEBI" id="CHEBI:60039"/>
        <dbReference type="ChEBI" id="CHEBI:132124"/>
        <dbReference type="EC" id="1.5.5.2"/>
    </reaction>
</comment>
<dbReference type="GO" id="GO:0003700">
    <property type="term" value="F:DNA-binding transcription factor activity"/>
    <property type="evidence" value="ECO:0007669"/>
    <property type="project" value="InterPro"/>
</dbReference>
<keyword evidence="3 5" id="KW-0520">NAD</keyword>
<dbReference type="GO" id="GO:0003842">
    <property type="term" value="F:L-glutamate gamma-semialdehyde dehydrogenase activity"/>
    <property type="evidence" value="ECO:0007669"/>
    <property type="project" value="UniProtKB-UniRule"/>
</dbReference>
<dbReference type="RefSeq" id="WP_126754452.1">
    <property type="nucleotide sequence ID" value="NZ_PIPY01000006.1"/>
</dbReference>
<dbReference type="PANTHER" id="PTHR42862:SF1">
    <property type="entry name" value="DELTA-1-PYRROLINE-5-CARBOXYLATE DEHYDROGENASE 2, ISOFORM A-RELATED"/>
    <property type="match status" value="1"/>
</dbReference>
<keyword evidence="5" id="KW-0805">Transcription regulation</keyword>
<dbReference type="NCBIfam" id="TIGR01238">
    <property type="entry name" value="D1pyr5carbox3"/>
    <property type="match status" value="1"/>
</dbReference>
<evidence type="ECO:0000256" key="2">
    <source>
        <dbReference type="ARBA" id="ARBA00023002"/>
    </source>
</evidence>
<dbReference type="EC" id="1.2.1.88" evidence="5"/>
<dbReference type="InterPro" id="IPR016163">
    <property type="entry name" value="Ald_DH_C"/>
</dbReference>
<dbReference type="SUPFAM" id="SSF81935">
    <property type="entry name" value="N-terminal domain of bifunctional PutA protein"/>
    <property type="match status" value="1"/>
</dbReference>
<comment type="caution">
    <text evidence="10">The sequence shown here is derived from an EMBL/GenBank/DDBJ whole genome shotgun (WGS) entry which is preliminary data.</text>
</comment>
<dbReference type="Gene3D" id="3.20.20.220">
    <property type="match status" value="1"/>
</dbReference>
<dbReference type="InterPro" id="IPR025703">
    <property type="entry name" value="Bifunct_PutA"/>
</dbReference>
<dbReference type="AlphaFoldDB" id="A0A432YHX8"/>
<comment type="catalytic activity">
    <reaction evidence="4 5">
        <text>L-glutamate 5-semialdehyde + NAD(+) + H2O = L-glutamate + NADH + 2 H(+)</text>
        <dbReference type="Rhea" id="RHEA:30235"/>
        <dbReference type="ChEBI" id="CHEBI:15377"/>
        <dbReference type="ChEBI" id="CHEBI:15378"/>
        <dbReference type="ChEBI" id="CHEBI:29985"/>
        <dbReference type="ChEBI" id="CHEBI:57540"/>
        <dbReference type="ChEBI" id="CHEBI:57945"/>
        <dbReference type="ChEBI" id="CHEBI:58066"/>
        <dbReference type="EC" id="1.2.1.88"/>
    </reaction>
</comment>
<dbReference type="GO" id="GO:0009898">
    <property type="term" value="C:cytoplasmic side of plasma membrane"/>
    <property type="evidence" value="ECO:0007669"/>
    <property type="project" value="TreeGrafter"/>
</dbReference>
<keyword evidence="5" id="KW-0274">FAD</keyword>
<dbReference type="PANTHER" id="PTHR42862">
    <property type="entry name" value="DELTA-1-PYRROLINE-5-CARBOXYLATE DEHYDROGENASE 1, ISOFORM A-RELATED"/>
    <property type="match status" value="1"/>
</dbReference>
<dbReference type="InterPro" id="IPR016162">
    <property type="entry name" value="Ald_DH_N"/>
</dbReference>
<dbReference type="CDD" id="cd07125">
    <property type="entry name" value="ALDH_PutA-P5CDH"/>
    <property type="match status" value="1"/>
</dbReference>
<dbReference type="Gene3D" id="3.40.605.10">
    <property type="entry name" value="Aldehyde Dehydrogenase, Chain A, domain 1"/>
    <property type="match status" value="1"/>
</dbReference>
<dbReference type="GO" id="GO:0010133">
    <property type="term" value="P:L-proline catabolic process to L-glutamate"/>
    <property type="evidence" value="ECO:0007669"/>
    <property type="project" value="UniProtKB-UniRule"/>
</dbReference>
<evidence type="ECO:0000259" key="9">
    <source>
        <dbReference type="Pfam" id="PF14850"/>
    </source>
</evidence>
<dbReference type="NCBIfam" id="NF008869">
    <property type="entry name" value="PRK11904.1"/>
    <property type="match status" value="1"/>
</dbReference>
<keyword evidence="5" id="KW-0642">Proline metabolism</keyword>
<keyword evidence="5" id="KW-0678">Repressor</keyword>
<comment type="pathway">
    <text evidence="5">Amino-acid degradation; L-proline degradation into L-glutamate; L-glutamate from L-proline: step 1/2.</text>
</comment>
<evidence type="ECO:0000313" key="11">
    <source>
        <dbReference type="Proteomes" id="UP000288259"/>
    </source>
</evidence>
<evidence type="ECO:0000256" key="1">
    <source>
        <dbReference type="ARBA" id="ARBA00004786"/>
    </source>
</evidence>
<sequence>MFKASEVLQAQYSGADLGKLQRAITENYIVDEDAYLKELMQLVPAENEVLDQVTERTDKLVRTVRERADGGGVDAFLQEYSLDTKEGIILMCLAEALLRVPDAATADALIQDRLSGGDWQKHMGQSASWLVNSGTWGLALTNSVINPTGQPMETPRGVFRRLTRRLGMPVVRKATYAAMRIMGKQFVLGRTIEEALKNSRANREKGYTHAYDMLGEAALTMADARRYHADYVNSIKVVAAENFNNPKAPRPTISIKLSALHPRYEAANQERVLTELAQSLTELVKLAKEADVGVTIDAEEADRLELSLELFEKVYRSGVCKGWPRFGVVVQAYAKRALPVLCWLTALAKECGDEIPVRLVKGAYWDTEIKHCQVNGLTGYPVFTRKANTDVSYLACSRYLLCDKTDGALYPQFATHNAQTVMAIRQMNESTKRRIEFQRLHGMGDDLYDTLLQEDAETTVRIYAPVGAHKDLLPYLVRRLLENGANTSFVHKLVDPETPVEELTRHPMRSVAKYESLANTKIPLPTQIFSDRKNSLGLNMNIHSQADDFIAAVQQYRDKQWQGGPIVNGDVIDDAHHRVSINSPQENQRQIGSICWGDKALAEQALNSANAAHRRWRDTDVEVRAKALEKFADLMEANRDELIALCSLEAGKSLQDGIDEVREAVDFCRYYAVEARKLMGEGTTLPGPTGETNELFVEGRGTFICISPWNFPLAIFTGQVVAALVTGNCVIAKPAEQTGLIAFRAVQLLLEAGVPGDVVHFMPGSGAEVGSFLVSQENIGGVCFTGSSYTAQSINRALAARTGAIVPLIAETGGQNAMLIDSTALPEQAVTDIVASAFKSAGQRCSALRVLFVQEDIADRVIDLLKGAMAELQVGDPMLHETDVGPVIDGVAKSNLEQHVSDISQAGRLIARAPMPDYTNGGTFVAPTAIEIDSINQLVKENFGPILHVIRYSTDNLDEVIHSINATGFGLTFGIHSRNETFAEDVARRIDVGNVYINRNQVGAVVGVQPFGGRGLSGTGPKAGGPHYLTRFITEKTRSNNITAVGGNATLLSLGD</sequence>
<dbReference type="Gene3D" id="3.40.309.10">
    <property type="entry name" value="Aldehyde Dehydrogenase, Chain A, domain 2"/>
    <property type="match status" value="1"/>
</dbReference>
<dbReference type="UniPathway" id="UPA00261">
    <property type="reaction ID" value="UER00373"/>
</dbReference>
<dbReference type="Pfam" id="PF01619">
    <property type="entry name" value="Pro_dh"/>
    <property type="match status" value="1"/>
</dbReference>
<evidence type="ECO:0000259" key="7">
    <source>
        <dbReference type="Pfam" id="PF00171"/>
    </source>
</evidence>
<reference evidence="11" key="1">
    <citation type="journal article" date="2018" name="Front. Microbiol.">
        <title>Genome-Based Analysis Reveals the Taxonomy and Diversity of the Family Idiomarinaceae.</title>
        <authorList>
            <person name="Liu Y."/>
            <person name="Lai Q."/>
            <person name="Shao Z."/>
        </authorList>
    </citation>
    <scope>NUCLEOTIDE SEQUENCE [LARGE SCALE GENOMIC DNA]</scope>
    <source>
        <strain evidence="11">CVS-6</strain>
    </source>
</reference>
<dbReference type="EMBL" id="PIPY01000006">
    <property type="protein sequence ID" value="RUO60505.1"/>
    <property type="molecule type" value="Genomic_DNA"/>
</dbReference>
<dbReference type="FunFam" id="3.40.309.10:FF:000005">
    <property type="entry name" value="1-pyrroline-5-carboxylate dehydrogenase 1"/>
    <property type="match status" value="1"/>
</dbReference>
<dbReference type="Pfam" id="PF00171">
    <property type="entry name" value="Aldedh"/>
    <property type="match status" value="1"/>
</dbReference>
<dbReference type="GO" id="GO:0003677">
    <property type="term" value="F:DNA binding"/>
    <property type="evidence" value="ECO:0007669"/>
    <property type="project" value="UniProtKB-KW"/>
</dbReference>
<feature type="active site" evidence="6">
    <location>
        <position position="811"/>
    </location>
</feature>
<comment type="function">
    <text evidence="5">Oxidizes proline to glutamate for use as a carbon and nitrogen source.</text>
</comment>
<feature type="active site" evidence="6">
    <location>
        <position position="845"/>
    </location>
</feature>
<dbReference type="InterPro" id="IPR016161">
    <property type="entry name" value="Ald_DH/histidinol_DH"/>
</dbReference>
<organism evidence="10 11">
    <name type="scientific">Pseudidiomarina insulisalsae</name>
    <dbReference type="NCBI Taxonomy" id="575789"/>
    <lineage>
        <taxon>Bacteria</taxon>
        <taxon>Pseudomonadati</taxon>
        <taxon>Pseudomonadota</taxon>
        <taxon>Gammaproteobacteria</taxon>
        <taxon>Alteromonadales</taxon>
        <taxon>Idiomarinaceae</taxon>
        <taxon>Pseudidiomarina</taxon>
    </lineage>
</organism>
<dbReference type="InterPro" id="IPR029041">
    <property type="entry name" value="FAD-linked_oxidoreductase-like"/>
</dbReference>
<keyword evidence="5" id="KW-0285">Flavoprotein</keyword>
<evidence type="ECO:0000313" key="10">
    <source>
        <dbReference type="EMBL" id="RUO60505.1"/>
    </source>
</evidence>
<dbReference type="InterPro" id="IPR024082">
    <property type="entry name" value="PRODH_PutA_dom_II"/>
</dbReference>
<dbReference type="GO" id="GO:0004657">
    <property type="term" value="F:proline dehydrogenase activity"/>
    <property type="evidence" value="ECO:0007669"/>
    <property type="project" value="UniProtKB-UniRule"/>
</dbReference>
<protein>
    <recommendedName>
        <fullName evidence="5">Bifunctional protein PutA</fullName>
    </recommendedName>
    <domain>
        <recommendedName>
            <fullName evidence="5">Proline dehydrogenase</fullName>
            <ecNumber evidence="5">1.5.5.2</ecNumber>
        </recommendedName>
        <alternativeName>
            <fullName evidence="5">Proline oxidase</fullName>
        </alternativeName>
    </domain>
    <domain>
        <recommendedName>
            <fullName evidence="5">Delta-1-pyrroline-5-carboxylate dehydrogenase</fullName>
            <shortName evidence="5">P5C dehydrogenase</shortName>
            <ecNumber evidence="5">1.2.1.88</ecNumber>
        </recommendedName>
        <alternativeName>
            <fullName evidence="5">L-glutamate gamma-semialdehyde dehydrogenase</fullName>
        </alternativeName>
    </domain>
</protein>
<feature type="domain" description="Proline dehydrogenase PutA" evidence="9">
    <location>
        <begin position="73"/>
        <end position="186"/>
    </location>
</feature>
<evidence type="ECO:0000256" key="6">
    <source>
        <dbReference type="PIRSR" id="PIRSR000197-1"/>
    </source>
</evidence>
<dbReference type="SUPFAM" id="SSF53720">
    <property type="entry name" value="ALDH-like"/>
    <property type="match status" value="1"/>
</dbReference>